<dbReference type="InterPro" id="IPR034704">
    <property type="entry name" value="Ribosomal_bL28/bL31-like_sf"/>
</dbReference>
<dbReference type="GO" id="GO:1990904">
    <property type="term" value="C:ribonucleoprotein complex"/>
    <property type="evidence" value="ECO:0007669"/>
    <property type="project" value="UniProtKB-KW"/>
</dbReference>
<dbReference type="Gene3D" id="2.30.170.40">
    <property type="entry name" value="Ribosomal protein L28/L24"/>
    <property type="match status" value="1"/>
</dbReference>
<reference evidence="6 7" key="1">
    <citation type="journal article" date="2015" name="Nature">
        <title>rRNA introns, odd ribosomes, and small enigmatic genomes across a large radiation of phyla.</title>
        <authorList>
            <person name="Brown C.T."/>
            <person name="Hug L.A."/>
            <person name="Thomas B.C."/>
            <person name="Sharon I."/>
            <person name="Castelle C.J."/>
            <person name="Singh A."/>
            <person name="Wilkins M.J."/>
            <person name="Williams K.H."/>
            <person name="Banfield J.F."/>
        </authorList>
    </citation>
    <scope>NUCLEOTIDE SEQUENCE [LARGE SCALE GENOMIC DNA]</scope>
</reference>
<dbReference type="InterPro" id="IPR037147">
    <property type="entry name" value="Ribosomal_bL28_sf"/>
</dbReference>
<dbReference type="InterPro" id="IPR026569">
    <property type="entry name" value="Ribosomal_bL28"/>
</dbReference>
<dbReference type="EMBL" id="LCMG01000012">
    <property type="protein sequence ID" value="KKU32984.1"/>
    <property type="molecule type" value="Genomic_DNA"/>
</dbReference>
<accession>A0A0G1PJJ1</accession>
<evidence type="ECO:0000256" key="5">
    <source>
        <dbReference type="HAMAP-Rule" id="MF_00373"/>
    </source>
</evidence>
<dbReference type="AlphaFoldDB" id="A0A0G1PJJ1"/>
<dbReference type="InterPro" id="IPR050096">
    <property type="entry name" value="Bacterial_rp_bL28"/>
</dbReference>
<keyword evidence="2 5" id="KW-0689">Ribosomal protein</keyword>
<gene>
    <name evidence="5" type="primary">rpmB</name>
    <name evidence="6" type="ORF">UX45_C0012G0025</name>
</gene>
<dbReference type="HAMAP" id="MF_00373">
    <property type="entry name" value="Ribosomal_bL28"/>
    <property type="match status" value="1"/>
</dbReference>
<evidence type="ECO:0000256" key="3">
    <source>
        <dbReference type="ARBA" id="ARBA00023274"/>
    </source>
</evidence>
<dbReference type="GO" id="GO:0006412">
    <property type="term" value="P:translation"/>
    <property type="evidence" value="ECO:0007669"/>
    <property type="project" value="UniProtKB-UniRule"/>
</dbReference>
<dbReference type="Proteomes" id="UP000034705">
    <property type="component" value="Unassembled WGS sequence"/>
</dbReference>
<organism evidence="6 7">
    <name type="scientific">Candidatus Uhrbacteria bacterium GW2011_GWF2_46_218</name>
    <dbReference type="NCBI Taxonomy" id="1619001"/>
    <lineage>
        <taxon>Bacteria</taxon>
        <taxon>Candidatus Uhriibacteriota</taxon>
    </lineage>
</organism>
<dbReference type="GO" id="GO:0003735">
    <property type="term" value="F:structural constituent of ribosome"/>
    <property type="evidence" value="ECO:0007669"/>
    <property type="project" value="InterPro"/>
</dbReference>
<dbReference type="InterPro" id="IPR001383">
    <property type="entry name" value="Ribosomal_bL28_bact-type"/>
</dbReference>
<comment type="similarity">
    <text evidence="1 5">Belongs to the bacterial ribosomal protein bL28 family.</text>
</comment>
<dbReference type="NCBIfam" id="TIGR00009">
    <property type="entry name" value="L28"/>
    <property type="match status" value="1"/>
</dbReference>
<dbReference type="SUPFAM" id="SSF143800">
    <property type="entry name" value="L28p-like"/>
    <property type="match status" value="1"/>
</dbReference>
<sequence length="79" mass="8966">MTKTCVVTGKKITMGFNVSHSKRHTKKILRPNQIKRSLLNPATGRMVTVVISSRGLRTLKKWQREGKIYNLAEMAKKGL</sequence>
<keyword evidence="3 5" id="KW-0687">Ribonucleoprotein</keyword>
<dbReference type="GO" id="GO:0005840">
    <property type="term" value="C:ribosome"/>
    <property type="evidence" value="ECO:0007669"/>
    <property type="project" value="UniProtKB-KW"/>
</dbReference>
<protein>
    <recommendedName>
        <fullName evidence="4 5">Large ribosomal subunit protein bL28</fullName>
    </recommendedName>
</protein>
<evidence type="ECO:0000313" key="7">
    <source>
        <dbReference type="Proteomes" id="UP000034705"/>
    </source>
</evidence>
<dbReference type="PANTHER" id="PTHR39080">
    <property type="entry name" value="50S RIBOSOMAL PROTEIN L28"/>
    <property type="match status" value="1"/>
</dbReference>
<proteinExistence type="inferred from homology"/>
<evidence type="ECO:0000313" key="6">
    <source>
        <dbReference type="EMBL" id="KKU32984.1"/>
    </source>
</evidence>
<evidence type="ECO:0000256" key="2">
    <source>
        <dbReference type="ARBA" id="ARBA00022980"/>
    </source>
</evidence>
<evidence type="ECO:0000256" key="4">
    <source>
        <dbReference type="ARBA" id="ARBA00035174"/>
    </source>
</evidence>
<comment type="caution">
    <text evidence="6">The sequence shown here is derived from an EMBL/GenBank/DDBJ whole genome shotgun (WGS) entry which is preliminary data.</text>
</comment>
<dbReference type="PANTHER" id="PTHR39080:SF1">
    <property type="entry name" value="LARGE RIBOSOMAL SUBUNIT PROTEIN BL28A"/>
    <property type="match status" value="1"/>
</dbReference>
<evidence type="ECO:0000256" key="1">
    <source>
        <dbReference type="ARBA" id="ARBA00008760"/>
    </source>
</evidence>
<name>A0A0G1PJJ1_9BACT</name>
<dbReference type="Pfam" id="PF00830">
    <property type="entry name" value="Ribosomal_L28"/>
    <property type="match status" value="1"/>
</dbReference>